<dbReference type="AlphaFoldDB" id="A0A6A3JJQ4"/>
<evidence type="ECO:0000256" key="1">
    <source>
        <dbReference type="SAM" id="Phobius"/>
    </source>
</evidence>
<comment type="caution">
    <text evidence="2">The sequence shown here is derived from an EMBL/GenBank/DDBJ whole genome shotgun (WGS) entry which is preliminary data.</text>
</comment>
<organism evidence="2 3">
    <name type="scientific">Phytophthora rubi</name>
    <dbReference type="NCBI Taxonomy" id="129364"/>
    <lineage>
        <taxon>Eukaryota</taxon>
        <taxon>Sar</taxon>
        <taxon>Stramenopiles</taxon>
        <taxon>Oomycota</taxon>
        <taxon>Peronosporomycetes</taxon>
        <taxon>Peronosporales</taxon>
        <taxon>Peronosporaceae</taxon>
        <taxon>Phytophthora</taxon>
    </lineage>
</organism>
<accession>A0A6A3JJQ4</accession>
<keyword evidence="1" id="KW-0812">Transmembrane</keyword>
<gene>
    <name evidence="2" type="ORF">PR001_g20592</name>
</gene>
<name>A0A6A3JJQ4_9STRA</name>
<dbReference type="Proteomes" id="UP000429607">
    <property type="component" value="Unassembled WGS sequence"/>
</dbReference>
<keyword evidence="1" id="KW-0472">Membrane</keyword>
<reference evidence="2 3" key="1">
    <citation type="submission" date="2018-09" db="EMBL/GenBank/DDBJ databases">
        <title>Genomic investigation of the strawberry pathogen Phytophthora fragariae indicates pathogenicity is determined by transcriptional variation in three key races.</title>
        <authorList>
            <person name="Adams T.M."/>
            <person name="Armitage A.D."/>
            <person name="Sobczyk M.K."/>
            <person name="Bates H.J."/>
            <person name="Dunwell J.M."/>
            <person name="Nellist C.F."/>
            <person name="Harrison R.J."/>
        </authorList>
    </citation>
    <scope>NUCLEOTIDE SEQUENCE [LARGE SCALE GENOMIC DNA]</scope>
    <source>
        <strain evidence="2 3">SCRP249</strain>
    </source>
</reference>
<keyword evidence="1" id="KW-1133">Transmembrane helix</keyword>
<protein>
    <submittedName>
        <fullName evidence="2">Uncharacterized protein</fullName>
    </submittedName>
</protein>
<sequence length="157" mass="17353">MDGGVYALLVNVHFVAALAIAALLSTAPTNNDDRLETATRESEKGFNVCAVCALESFKEPMKINVFAGIGGMDIIPATKWNAAARAIEVVFEDNTQEGVERRRETLELAGNDFPSKYFVRSTAPLLVPLVVEFLTRSIHRDFVYEEFIEPLGCIKEK</sequence>
<proteinExistence type="predicted"/>
<feature type="transmembrane region" description="Helical" evidence="1">
    <location>
        <begin position="6"/>
        <end position="24"/>
    </location>
</feature>
<evidence type="ECO:0000313" key="2">
    <source>
        <dbReference type="EMBL" id="KAE8993728.1"/>
    </source>
</evidence>
<dbReference type="EMBL" id="QXFV01002048">
    <property type="protein sequence ID" value="KAE8993728.1"/>
    <property type="molecule type" value="Genomic_DNA"/>
</dbReference>
<evidence type="ECO:0000313" key="3">
    <source>
        <dbReference type="Proteomes" id="UP000429607"/>
    </source>
</evidence>